<protein>
    <recommendedName>
        <fullName evidence="3">tRNA threonylcarbamoyladenosine biosynthesis protein TsaE</fullName>
    </recommendedName>
    <alternativeName>
        <fullName evidence="10">t(6)A37 threonylcarbamoyladenosine biosynthesis protein TsaE</fullName>
    </alternativeName>
</protein>
<accession>A0A090Q3K5</accession>
<evidence type="ECO:0000256" key="2">
    <source>
        <dbReference type="ARBA" id="ARBA00007599"/>
    </source>
</evidence>
<proteinExistence type="inferred from homology"/>
<evidence type="ECO:0000256" key="8">
    <source>
        <dbReference type="ARBA" id="ARBA00022840"/>
    </source>
</evidence>
<dbReference type="EMBL" id="BBML01000006">
    <property type="protein sequence ID" value="GAK97555.1"/>
    <property type="molecule type" value="Genomic_DNA"/>
</dbReference>
<comment type="caution">
    <text evidence="11">The sequence shown here is derived from an EMBL/GenBank/DDBJ whole genome shotgun (WGS) entry which is preliminary data.</text>
</comment>
<reference evidence="11" key="1">
    <citation type="journal article" date="2014" name="Genome Announc.">
        <title>Draft Genome Sequences of Marine Flavobacterium Nonlabens Strains NR17, NR24, NR27, NR32, NR33, and Ara13.</title>
        <authorList>
            <person name="Nakanishi M."/>
            <person name="Meirelles P."/>
            <person name="Suzuki R."/>
            <person name="Takatani N."/>
            <person name="Mino S."/>
            <person name="Suda W."/>
            <person name="Oshima K."/>
            <person name="Hattori M."/>
            <person name="Ohkuma M."/>
            <person name="Hosokawa M."/>
            <person name="Miyashita K."/>
            <person name="Thompson F.L."/>
            <person name="Niwa A."/>
            <person name="Sawabe T."/>
            <person name="Sawabe T."/>
        </authorList>
    </citation>
    <scope>NUCLEOTIDE SEQUENCE [LARGE SCALE GENOMIC DNA]</scope>
    <source>
        <strain evidence="11">JCM 19294</strain>
    </source>
</reference>
<dbReference type="PANTHER" id="PTHR33540">
    <property type="entry name" value="TRNA THREONYLCARBAMOYLADENOSINE BIOSYNTHESIS PROTEIN TSAE"/>
    <property type="match status" value="1"/>
</dbReference>
<organism evidence="11 12">
    <name type="scientific">Nonlabens tegetincola</name>
    <dbReference type="NCBI Taxonomy" id="323273"/>
    <lineage>
        <taxon>Bacteria</taxon>
        <taxon>Pseudomonadati</taxon>
        <taxon>Bacteroidota</taxon>
        <taxon>Flavobacteriia</taxon>
        <taxon>Flavobacteriales</taxon>
        <taxon>Flavobacteriaceae</taxon>
        <taxon>Nonlabens</taxon>
    </lineage>
</organism>
<keyword evidence="6" id="KW-0479">Metal-binding</keyword>
<comment type="subcellular location">
    <subcellularLocation>
        <location evidence="1">Cytoplasm</location>
    </subcellularLocation>
</comment>
<dbReference type="SUPFAM" id="SSF52540">
    <property type="entry name" value="P-loop containing nucleoside triphosphate hydrolases"/>
    <property type="match status" value="1"/>
</dbReference>
<evidence type="ECO:0000256" key="3">
    <source>
        <dbReference type="ARBA" id="ARBA00019010"/>
    </source>
</evidence>
<keyword evidence="8" id="KW-0067">ATP-binding</keyword>
<keyword evidence="9" id="KW-0460">Magnesium</keyword>
<evidence type="ECO:0000256" key="1">
    <source>
        <dbReference type="ARBA" id="ARBA00004496"/>
    </source>
</evidence>
<evidence type="ECO:0000313" key="12">
    <source>
        <dbReference type="Proteomes" id="UP000029221"/>
    </source>
</evidence>
<dbReference type="eggNOG" id="COG0802">
    <property type="taxonomic scope" value="Bacteria"/>
</dbReference>
<dbReference type="Proteomes" id="UP000029221">
    <property type="component" value="Unassembled WGS sequence"/>
</dbReference>
<evidence type="ECO:0000256" key="9">
    <source>
        <dbReference type="ARBA" id="ARBA00022842"/>
    </source>
</evidence>
<dbReference type="GO" id="GO:0002949">
    <property type="term" value="P:tRNA threonylcarbamoyladenosine modification"/>
    <property type="evidence" value="ECO:0007669"/>
    <property type="project" value="InterPro"/>
</dbReference>
<dbReference type="InterPro" id="IPR003442">
    <property type="entry name" value="T6A_TsaE"/>
</dbReference>
<evidence type="ECO:0000256" key="7">
    <source>
        <dbReference type="ARBA" id="ARBA00022741"/>
    </source>
</evidence>
<dbReference type="STRING" id="319236.BST91_05985"/>
<keyword evidence="5" id="KW-0819">tRNA processing</keyword>
<dbReference type="AlphaFoldDB" id="A0A090Q3K5"/>
<dbReference type="Gene3D" id="3.40.50.300">
    <property type="entry name" value="P-loop containing nucleotide triphosphate hydrolases"/>
    <property type="match status" value="1"/>
</dbReference>
<evidence type="ECO:0000313" key="11">
    <source>
        <dbReference type="EMBL" id="GAK97555.1"/>
    </source>
</evidence>
<dbReference type="GO" id="GO:0046872">
    <property type="term" value="F:metal ion binding"/>
    <property type="evidence" value="ECO:0007669"/>
    <property type="project" value="UniProtKB-KW"/>
</dbReference>
<dbReference type="PANTHER" id="PTHR33540:SF2">
    <property type="entry name" value="TRNA THREONYLCARBAMOYLADENOSINE BIOSYNTHESIS PROTEIN TSAE"/>
    <property type="match status" value="1"/>
</dbReference>
<name>A0A090Q3K5_9FLAO</name>
<evidence type="ECO:0000256" key="10">
    <source>
        <dbReference type="ARBA" id="ARBA00032441"/>
    </source>
</evidence>
<dbReference type="RefSeq" id="WP_042279243.1">
    <property type="nucleotide sequence ID" value="NZ_BBML01000006.1"/>
</dbReference>
<evidence type="ECO:0000256" key="6">
    <source>
        <dbReference type="ARBA" id="ARBA00022723"/>
    </source>
</evidence>
<keyword evidence="7" id="KW-0547">Nucleotide-binding</keyword>
<dbReference type="NCBIfam" id="TIGR00150">
    <property type="entry name" value="T6A_YjeE"/>
    <property type="match status" value="1"/>
</dbReference>
<keyword evidence="4" id="KW-0963">Cytoplasm</keyword>
<dbReference type="Pfam" id="PF02367">
    <property type="entry name" value="TsaE"/>
    <property type="match status" value="1"/>
</dbReference>
<dbReference type="GO" id="GO:0005524">
    <property type="term" value="F:ATP binding"/>
    <property type="evidence" value="ECO:0007669"/>
    <property type="project" value="UniProtKB-KW"/>
</dbReference>
<evidence type="ECO:0000256" key="4">
    <source>
        <dbReference type="ARBA" id="ARBA00022490"/>
    </source>
</evidence>
<dbReference type="GO" id="GO:0005737">
    <property type="term" value="C:cytoplasm"/>
    <property type="evidence" value="ECO:0007669"/>
    <property type="project" value="UniProtKB-SubCell"/>
</dbReference>
<keyword evidence="12" id="KW-1185">Reference proteome</keyword>
<comment type="similarity">
    <text evidence="2">Belongs to the TsaE family.</text>
</comment>
<gene>
    <name evidence="11" type="ORF">JCM19294_91</name>
</gene>
<sequence>MEYTYTLDTVNQAAKKLLRDLNIEQSVFNRSIIICFEAEMGSGKTTLIKELCKVLKSKDEISSPTFSLVNEYKCPFGDVFHYDLYRINQTEELLDLGMEDYIDKIGVHFIEWPQVAKPLLTDFKTVTINFVDFNSRTFNIY</sequence>
<evidence type="ECO:0000256" key="5">
    <source>
        <dbReference type="ARBA" id="ARBA00022694"/>
    </source>
</evidence>
<dbReference type="InterPro" id="IPR027417">
    <property type="entry name" value="P-loop_NTPase"/>
</dbReference>